<feature type="domain" description="SMCHD1 Ig-like" evidence="2">
    <location>
        <begin position="577"/>
        <end position="706"/>
    </location>
</feature>
<dbReference type="InterPro" id="IPR055109">
    <property type="entry name" value="SMCHD1_S5"/>
</dbReference>
<dbReference type="Pfam" id="PF26194">
    <property type="entry name" value="Ig_SMCHD1_1st"/>
    <property type="match status" value="1"/>
</dbReference>
<dbReference type="InterPro" id="IPR058615">
    <property type="entry name" value="Ig_SMCHD1_6th"/>
</dbReference>
<feature type="domain" description="SMCHD1 Ig-like" evidence="4">
    <location>
        <begin position="820"/>
        <end position="920"/>
    </location>
</feature>
<reference evidence="8" key="1">
    <citation type="submission" date="2025-08" db="UniProtKB">
        <authorList>
            <consortium name="RefSeq"/>
        </authorList>
    </citation>
    <scope>IDENTIFICATION</scope>
    <source>
        <tissue evidence="8">Testes</tissue>
    </source>
</reference>
<dbReference type="PANTHER" id="PTHR22640:SF2">
    <property type="entry name" value="STRUCTURAL MAINTENANCE OF CHROMOSOMES FLEXIBLE HINGE DOMAIN-CONTAINING PROTEIN 1"/>
    <property type="match status" value="1"/>
</dbReference>
<dbReference type="GeneID" id="102805280"/>
<evidence type="ECO:0000259" key="4">
    <source>
        <dbReference type="Pfam" id="PF26196"/>
    </source>
</evidence>
<dbReference type="RefSeq" id="XP_006818654.1">
    <property type="nucleotide sequence ID" value="XM_006818591.1"/>
</dbReference>
<feature type="non-terminal residue" evidence="8">
    <location>
        <position position="1194"/>
    </location>
</feature>
<keyword evidence="7" id="KW-1185">Reference proteome</keyword>
<dbReference type="Pfam" id="PF22899">
    <property type="entry name" value="SMCHD1_S5"/>
    <property type="match status" value="1"/>
</dbReference>
<sequence>MAAKTALNMLTCSDGDEEDTVVYIYDRRRGNAPEKKIHLGGIFDFAAFRTKVRQALEIGPRDKFVISTTNRLEIRDDNTYEDLIEGGDTLYVLNHMNQELGAPTQERIDYLPHYDTLVKSGMYEYYASEGQNPLPFAFAELIDNALAATAANIGPRTIELRLFLDESQTKNHICVVDNGCGMTSRQLNNWAIYRLSKFIRKEKKGSCGRPLTIREIAGFSSCGRLLTTREIAGFSSCGRLLTTREIAGFSSCRRLLTTREIAGFSSCGRPLTIREIAGFSSCSRLLTTREIAGFSSCGRLLTTREIAGFSSCRRLLTTREIAGFSSCGRLLTTREIAGFSSCRRLLTTREIAGFSSCRRLLTTREIAGFSSCVDVDFEYLENYAEDRPARGNRPIFECYWNGRLIPYTFIDDFDWNAVSKKRGPIPVECYNRLSGVLWTNDKFQVSTNKLTFLDLELKLKDKNTVFNRVVQGQTQRVKIERAFSDWIRECHEQQDKQVMFSGYSGSVSRPEIPVKRHQSPWAVYKSIEWDSKVFETGQLEPQLLYDEIKAIPLTKLDRNAPKSAIKKYIEEEEGRLPEKIVVSWPEGDALIHNEKRAAGKTIGAIQVEIHNRKGEPISRLPGSIHSSKKLLVELKIVWHAPHGDERIVSHISQHGKAWGYWFRKMENVKNLGVYSLKLQVVLNESSAKEFGGKELPSCKIKFTVTEAAPAKFSVGMMDPPFRVGEPFNIPLDLQDEFGHPTKPTSDIKPKLETNDLSLKYESLLAKGCSLIVKGVTADGIVGSHHGKSFNLKVTLPGLEEPMQTLKLRLLPGPPRSLHIVVPEDDEIVIENGRSLSIEVEVRDKAGNPTVQPKLNVTCRLIGAPGLPSFSADCSNTGKATLTCNSVNVKNFKKDLKITARIELQHFRDIPAQEKIIRISPSTKVSKIEVYHTDHNDVETKLKHHQDLLCTAGDSVTGLTFKLYDEGNRVLKITPEIASKIRVHWTPKFNKELLLKEQLPNVKVPNSTAETKYCQVSLSEAGIEFAFTLKPISGEPSQLKCTCKGNKKIALGQKLEGDIIISITDSHGNPVKKLPSSTLATLQVFGKGLVINEMVRAPYQTHGFLLENIKFTGVPLGMTELLVKWKDLSDYVKLELVAGPPAKIAVVDIPIDQPVLVYNDNKLDKPLILQLCDECDNPTTDSNGKILLGKDPRIK</sequence>
<organism evidence="7 8">
    <name type="scientific">Saccoglossus kowalevskii</name>
    <name type="common">Acorn worm</name>
    <dbReference type="NCBI Taxonomy" id="10224"/>
    <lineage>
        <taxon>Eukaryota</taxon>
        <taxon>Metazoa</taxon>
        <taxon>Hemichordata</taxon>
        <taxon>Enteropneusta</taxon>
        <taxon>Harrimaniidae</taxon>
        <taxon>Saccoglossus</taxon>
    </lineage>
</organism>
<evidence type="ECO:0000259" key="1">
    <source>
        <dbReference type="Pfam" id="PF22899"/>
    </source>
</evidence>
<dbReference type="SUPFAM" id="SSF55874">
    <property type="entry name" value="ATPase domain of HSP90 chaperone/DNA topoisomerase II/histidine kinase"/>
    <property type="match status" value="1"/>
</dbReference>
<evidence type="ECO:0000259" key="3">
    <source>
        <dbReference type="Pfam" id="PF26195"/>
    </source>
</evidence>
<evidence type="ECO:0000259" key="5">
    <source>
        <dbReference type="Pfam" id="PF26197"/>
    </source>
</evidence>
<dbReference type="InterPro" id="IPR058612">
    <property type="entry name" value="Ig_SMCHD1_2nd"/>
</dbReference>
<proteinExistence type="predicted"/>
<dbReference type="InterPro" id="IPR058611">
    <property type="entry name" value="Ig_SMCHD1_1st"/>
</dbReference>
<feature type="domain" description="SMCHD1 ribosomal S5" evidence="1">
    <location>
        <begin position="381"/>
        <end position="493"/>
    </location>
</feature>
<name>A0ABM0MF63_SACKO</name>
<accession>A0ABM0MF63</accession>
<feature type="domain" description="SMCHD1 Ig-like" evidence="6">
    <location>
        <begin position="1138"/>
        <end position="1194"/>
    </location>
</feature>
<feature type="domain" description="SMCHD1 Ig-like" evidence="5">
    <location>
        <begin position="927"/>
        <end position="1030"/>
    </location>
</feature>
<dbReference type="Pfam" id="PF26195">
    <property type="entry name" value="Ig_SMCHD1_2nd"/>
    <property type="match status" value="1"/>
</dbReference>
<dbReference type="InterPro" id="IPR036890">
    <property type="entry name" value="HATPase_C_sf"/>
</dbReference>
<dbReference type="Pfam" id="PF26197">
    <property type="entry name" value="Ig_SMCHD1_5th"/>
    <property type="match status" value="1"/>
</dbReference>
<evidence type="ECO:0000313" key="8">
    <source>
        <dbReference type="RefSeq" id="XP_006818654.1"/>
    </source>
</evidence>
<dbReference type="InterPro" id="IPR058613">
    <property type="entry name" value="Ig_SMCHD1_4th"/>
</dbReference>
<dbReference type="Proteomes" id="UP000694865">
    <property type="component" value="Unplaced"/>
</dbReference>
<dbReference type="InterPro" id="IPR058614">
    <property type="entry name" value="Ig_SMCHD1_5th"/>
</dbReference>
<dbReference type="Pfam" id="PF26196">
    <property type="entry name" value="Ig_SMCHD1_4th"/>
    <property type="match status" value="1"/>
</dbReference>
<dbReference type="InterPro" id="IPR038892">
    <property type="entry name" value="SMCHD1"/>
</dbReference>
<evidence type="ECO:0000313" key="7">
    <source>
        <dbReference type="Proteomes" id="UP000694865"/>
    </source>
</evidence>
<gene>
    <name evidence="8" type="primary">LOC102805280</name>
</gene>
<evidence type="ECO:0000259" key="6">
    <source>
        <dbReference type="Pfam" id="PF26198"/>
    </source>
</evidence>
<dbReference type="Pfam" id="PF26198">
    <property type="entry name" value="Ig_SMCHD1_6th"/>
    <property type="match status" value="1"/>
</dbReference>
<protein>
    <submittedName>
        <fullName evidence="8">Structural maintenance of chromosomes flexible hinge domain-containing protein 1-like</fullName>
    </submittedName>
</protein>
<dbReference type="PANTHER" id="PTHR22640">
    <property type="entry name" value="STRUCTURAL MAINTENANCE OF CHROMOSOMES FLEXIBLE HINGE DOMAIN-CONTAINING PROTEIN 1"/>
    <property type="match status" value="1"/>
</dbReference>
<dbReference type="Gene3D" id="3.30.565.10">
    <property type="entry name" value="Histidine kinase-like ATPase, C-terminal domain"/>
    <property type="match status" value="1"/>
</dbReference>
<evidence type="ECO:0000259" key="2">
    <source>
        <dbReference type="Pfam" id="PF26194"/>
    </source>
</evidence>
<feature type="domain" description="SMCHD1 Ig-like" evidence="3">
    <location>
        <begin position="712"/>
        <end position="809"/>
    </location>
</feature>
<dbReference type="Pfam" id="PF13589">
    <property type="entry name" value="HATPase_c_3"/>
    <property type="match status" value="1"/>
</dbReference>